<reference evidence="2" key="1">
    <citation type="submission" date="2022-11" db="UniProtKB">
        <authorList>
            <consortium name="WormBaseParasite"/>
        </authorList>
    </citation>
    <scope>IDENTIFICATION</scope>
</reference>
<accession>A0AC35FF03</accession>
<name>A0AC35FF03_9BILA</name>
<evidence type="ECO:0000313" key="2">
    <source>
        <dbReference type="WBParaSite" id="PS1159_v2.g16784.t1"/>
    </source>
</evidence>
<evidence type="ECO:0000313" key="1">
    <source>
        <dbReference type="Proteomes" id="UP000887580"/>
    </source>
</evidence>
<dbReference type="Proteomes" id="UP000887580">
    <property type="component" value="Unplaced"/>
</dbReference>
<protein>
    <submittedName>
        <fullName evidence="2">Uncharacterized protein</fullName>
    </submittedName>
</protein>
<organism evidence="1 2">
    <name type="scientific">Panagrolaimus sp. PS1159</name>
    <dbReference type="NCBI Taxonomy" id="55785"/>
    <lineage>
        <taxon>Eukaryota</taxon>
        <taxon>Metazoa</taxon>
        <taxon>Ecdysozoa</taxon>
        <taxon>Nematoda</taxon>
        <taxon>Chromadorea</taxon>
        <taxon>Rhabditida</taxon>
        <taxon>Tylenchina</taxon>
        <taxon>Panagrolaimomorpha</taxon>
        <taxon>Panagrolaimoidea</taxon>
        <taxon>Panagrolaimidae</taxon>
        <taxon>Panagrolaimus</taxon>
    </lineage>
</organism>
<sequence>MKLFIIFTVFICLFASIAAAQRACSNPCPQGKICINGKCKNRDKCKVICGFAANICCGPGEICITDGCQKQIPL</sequence>
<proteinExistence type="predicted"/>
<dbReference type="WBParaSite" id="PS1159_v2.g16784.t1">
    <property type="protein sequence ID" value="PS1159_v2.g16784.t1"/>
    <property type="gene ID" value="PS1159_v2.g16784"/>
</dbReference>